<keyword evidence="1" id="KW-0732">Signal</keyword>
<proteinExistence type="predicted"/>
<organism evidence="2 3">
    <name type="scientific">Marasmiellus scandens</name>
    <dbReference type="NCBI Taxonomy" id="2682957"/>
    <lineage>
        <taxon>Eukaryota</taxon>
        <taxon>Fungi</taxon>
        <taxon>Dikarya</taxon>
        <taxon>Basidiomycota</taxon>
        <taxon>Agaricomycotina</taxon>
        <taxon>Agaricomycetes</taxon>
        <taxon>Agaricomycetidae</taxon>
        <taxon>Agaricales</taxon>
        <taxon>Marasmiineae</taxon>
        <taxon>Omphalotaceae</taxon>
        <taxon>Marasmiellus</taxon>
    </lineage>
</organism>
<keyword evidence="3" id="KW-1185">Reference proteome</keyword>
<dbReference type="Proteomes" id="UP001498398">
    <property type="component" value="Unassembled WGS sequence"/>
</dbReference>
<sequence length="129" mass="13467">MFFNKSALLTVVTIVASVGSAAAQTSFSGTACRFDRNHLPADFTPCGGNCPAPSPDTLPIALPSTLFNGADSCCSTFTITFNGKTVRGTYAYKSSSRANTQNLAIDSDLFTQLTGSTTVPCVSPVAYHL</sequence>
<dbReference type="PROSITE" id="PS51257">
    <property type="entry name" value="PROKAR_LIPOPROTEIN"/>
    <property type="match status" value="1"/>
</dbReference>
<dbReference type="InterPro" id="IPR036908">
    <property type="entry name" value="RlpA-like_sf"/>
</dbReference>
<comment type="caution">
    <text evidence="2">The sequence shown here is derived from an EMBL/GenBank/DDBJ whole genome shotgun (WGS) entry which is preliminary data.</text>
</comment>
<name>A0ABR1IRG4_9AGAR</name>
<dbReference type="EMBL" id="JBANRG010000084">
    <property type="protein sequence ID" value="KAK7437628.1"/>
    <property type="molecule type" value="Genomic_DNA"/>
</dbReference>
<dbReference type="SUPFAM" id="SSF50685">
    <property type="entry name" value="Barwin-like endoglucanases"/>
    <property type="match status" value="1"/>
</dbReference>
<accession>A0ABR1IRG4</accession>
<feature type="chain" id="PRO_5045712396" evidence="1">
    <location>
        <begin position="24"/>
        <end position="129"/>
    </location>
</feature>
<gene>
    <name evidence="2" type="ORF">VKT23_018527</name>
</gene>
<feature type="signal peptide" evidence="1">
    <location>
        <begin position="1"/>
        <end position="23"/>
    </location>
</feature>
<reference evidence="2 3" key="1">
    <citation type="submission" date="2024-01" db="EMBL/GenBank/DDBJ databases">
        <title>A draft genome for the cacao thread blight pathogen Marasmiellus scandens.</title>
        <authorList>
            <person name="Baruah I.K."/>
            <person name="Leung J."/>
            <person name="Bukari Y."/>
            <person name="Amoako-Attah I."/>
            <person name="Meinhardt L.W."/>
            <person name="Bailey B.A."/>
            <person name="Cohen S.P."/>
        </authorList>
    </citation>
    <scope>NUCLEOTIDE SEQUENCE [LARGE SCALE GENOMIC DNA]</scope>
    <source>
        <strain evidence="2 3">GH-19</strain>
    </source>
</reference>
<protein>
    <submittedName>
        <fullName evidence="2">Uncharacterized protein</fullName>
    </submittedName>
</protein>
<evidence type="ECO:0000313" key="2">
    <source>
        <dbReference type="EMBL" id="KAK7437628.1"/>
    </source>
</evidence>
<evidence type="ECO:0000256" key="1">
    <source>
        <dbReference type="SAM" id="SignalP"/>
    </source>
</evidence>
<evidence type="ECO:0000313" key="3">
    <source>
        <dbReference type="Proteomes" id="UP001498398"/>
    </source>
</evidence>